<dbReference type="InterPro" id="IPR050179">
    <property type="entry name" value="Trans_hexapeptide_repeat"/>
</dbReference>
<evidence type="ECO:0000313" key="3">
    <source>
        <dbReference type="Proteomes" id="UP001275932"/>
    </source>
</evidence>
<comment type="similarity">
    <text evidence="1">Belongs to the transferase hexapeptide repeat family.</text>
</comment>
<dbReference type="Proteomes" id="UP001275932">
    <property type="component" value="Unassembled WGS sequence"/>
</dbReference>
<keyword evidence="2" id="KW-0012">Acyltransferase</keyword>
<organism evidence="2 3">
    <name type="scientific">Intestinicryptomonas porci</name>
    <dbReference type="NCBI Taxonomy" id="2926320"/>
    <lineage>
        <taxon>Bacteria</taxon>
        <taxon>Pseudomonadati</taxon>
        <taxon>Verrucomicrobiota</taxon>
        <taxon>Opitutia</taxon>
        <taxon>Opitutales</taxon>
        <taxon>Intestinicryptomonaceae</taxon>
        <taxon>Intestinicryptomonas</taxon>
    </lineage>
</organism>
<dbReference type="GO" id="GO:0016746">
    <property type="term" value="F:acyltransferase activity"/>
    <property type="evidence" value="ECO:0007669"/>
    <property type="project" value="UniProtKB-KW"/>
</dbReference>
<dbReference type="PANTHER" id="PTHR43300:SF11">
    <property type="entry name" value="ACETYLTRANSFERASE RV3034C-RELATED"/>
    <property type="match status" value="1"/>
</dbReference>
<dbReference type="InterPro" id="IPR011004">
    <property type="entry name" value="Trimer_LpxA-like_sf"/>
</dbReference>
<name>A0ABU4WH57_9BACT</name>
<dbReference type="PANTHER" id="PTHR43300">
    <property type="entry name" value="ACETYLTRANSFERASE"/>
    <property type="match status" value="1"/>
</dbReference>
<dbReference type="Pfam" id="PF14602">
    <property type="entry name" value="Hexapep_2"/>
    <property type="match status" value="1"/>
</dbReference>
<dbReference type="InterPro" id="IPR001451">
    <property type="entry name" value="Hexapep"/>
</dbReference>
<protein>
    <submittedName>
        <fullName evidence="2">Acyltransferase</fullName>
    </submittedName>
</protein>
<keyword evidence="3" id="KW-1185">Reference proteome</keyword>
<reference evidence="2 3" key="1">
    <citation type="submission" date="2022-03" db="EMBL/GenBank/DDBJ databases">
        <title>Novel taxa within the pig intestine.</title>
        <authorList>
            <person name="Wylensek D."/>
            <person name="Bishof K."/>
            <person name="Afrizal A."/>
            <person name="Clavel T."/>
        </authorList>
    </citation>
    <scope>NUCLEOTIDE SEQUENCE [LARGE SCALE GENOMIC DNA]</scope>
    <source>
        <strain evidence="2 3">CLA-KB-P66</strain>
    </source>
</reference>
<proteinExistence type="inferred from homology"/>
<dbReference type="RefSeq" id="WP_370396538.1">
    <property type="nucleotide sequence ID" value="NZ_JALBUT010000002.1"/>
</dbReference>
<accession>A0ABU4WH57</accession>
<dbReference type="CDD" id="cd04647">
    <property type="entry name" value="LbH_MAT_like"/>
    <property type="match status" value="1"/>
</dbReference>
<gene>
    <name evidence="2" type="ORF">MOX91_02715</name>
</gene>
<evidence type="ECO:0000313" key="2">
    <source>
        <dbReference type="EMBL" id="MDX8415093.1"/>
    </source>
</evidence>
<dbReference type="Gene3D" id="2.160.10.10">
    <property type="entry name" value="Hexapeptide repeat proteins"/>
    <property type="match status" value="1"/>
</dbReference>
<dbReference type="SUPFAM" id="SSF51161">
    <property type="entry name" value="Trimeric LpxA-like enzymes"/>
    <property type="match status" value="1"/>
</dbReference>
<dbReference type="EMBL" id="JALBUT010000002">
    <property type="protein sequence ID" value="MDX8415093.1"/>
    <property type="molecule type" value="Genomic_DNA"/>
</dbReference>
<comment type="caution">
    <text evidence="2">The sequence shown here is derived from an EMBL/GenBank/DDBJ whole genome shotgun (WGS) entry which is preliminary data.</text>
</comment>
<sequence length="170" mass="18826">MIPIRGLRRKLHYKYGWFPGNHVQPKCQISSIRNLKLGGEVYIGNSRLCCEGDIEIGFNTKIGEGCFFLSTNHNYKSETYIPYDNIGLLQKISIGKNVWIGARSVICPGVQIQDGAIVAMGSVVTKSVPSCAIVGGNPAKIIGYRDKEIFQDLEKKAAIIPLNVWKRENG</sequence>
<keyword evidence="2" id="KW-0808">Transferase</keyword>
<evidence type="ECO:0000256" key="1">
    <source>
        <dbReference type="ARBA" id="ARBA00007274"/>
    </source>
</evidence>